<accession>A0A1I5P1U3</accession>
<dbReference type="Pfam" id="PF04773">
    <property type="entry name" value="FecR"/>
    <property type="match status" value="1"/>
</dbReference>
<gene>
    <name evidence="4" type="ORF">SAMN05216234_11324</name>
</gene>
<evidence type="ECO:0000256" key="1">
    <source>
        <dbReference type="SAM" id="MobiDB-lite"/>
    </source>
</evidence>
<organism evidence="4 5">
    <name type="scientific">Hydrogenimonas thermophila</name>
    <dbReference type="NCBI Taxonomy" id="223786"/>
    <lineage>
        <taxon>Bacteria</taxon>
        <taxon>Pseudomonadati</taxon>
        <taxon>Campylobacterota</taxon>
        <taxon>Epsilonproteobacteria</taxon>
        <taxon>Campylobacterales</taxon>
        <taxon>Hydrogenimonadaceae</taxon>
        <taxon>Hydrogenimonas</taxon>
    </lineage>
</organism>
<dbReference type="Gene3D" id="2.40.160.90">
    <property type="match status" value="1"/>
</dbReference>
<feature type="domain" description="Transferrin-binding protein B C-lobe/N-lobe beta-barrel" evidence="2">
    <location>
        <begin position="436"/>
        <end position="540"/>
    </location>
</feature>
<dbReference type="InterPro" id="IPR011250">
    <property type="entry name" value="OMP/PagP_B-barrel"/>
</dbReference>
<dbReference type="EMBL" id="FOXB01000013">
    <property type="protein sequence ID" value="SFP28078.1"/>
    <property type="molecule type" value="Genomic_DNA"/>
</dbReference>
<feature type="region of interest" description="Disordered" evidence="1">
    <location>
        <begin position="319"/>
        <end position="351"/>
    </location>
</feature>
<dbReference type="InterPro" id="IPR001677">
    <property type="entry name" value="TbpB_B_D"/>
</dbReference>
<evidence type="ECO:0000259" key="3">
    <source>
        <dbReference type="Pfam" id="PF04773"/>
    </source>
</evidence>
<dbReference type="InterPro" id="IPR006860">
    <property type="entry name" value="FecR"/>
</dbReference>
<reference evidence="4 5" key="1">
    <citation type="submission" date="2016-10" db="EMBL/GenBank/DDBJ databases">
        <authorList>
            <person name="de Groot N.N."/>
        </authorList>
    </citation>
    <scope>NUCLEOTIDE SEQUENCE [LARGE SCALE GENOMIC DNA]</scope>
    <source>
        <strain evidence="4 5">EP1-55-1</strain>
    </source>
</reference>
<dbReference type="AlphaFoldDB" id="A0A1I5P1U3"/>
<feature type="domain" description="FecR protein" evidence="3">
    <location>
        <begin position="55"/>
        <end position="141"/>
    </location>
</feature>
<feature type="compositionally biased region" description="Polar residues" evidence="1">
    <location>
        <begin position="319"/>
        <end position="331"/>
    </location>
</feature>
<feature type="compositionally biased region" description="Basic and acidic residues" evidence="1">
    <location>
        <begin position="195"/>
        <end position="225"/>
    </location>
</feature>
<sequence length="541" mass="58472">MKKLLIAFIIFMISAYSLVAKVGVVAAVKGEAYIQRSGKKIIANTGSSIEDKDIVITKENSKVQLIFNDKTVVTIGRNSKFSIKEYLFEDSKKSKVSFGMTKGLFRTITGKIGKIAPKKFKLKTKNATIGIRGTEIIIEASPIKGDKIACTQGAISVMSNFNGKSVYVEAGKITEVKPNSSPTPPRDFVAGDIDEFSKKKAKEDKKNKEIKKTSTEKEQKDETFKTEQSNETTSSNQDVSNDEKLVADTENKTTDNQNLDIAIEQHSNQISDAVIVTDTDIVRIAENIDTIVEITEDTVNTQNSNDIINTVNNEIETVSENIPNPTDSETAGTDAEAGSISSPPNTEVYDPSQSTTVEVDIPNPSNGETTVDIDTIEDSGLEETLYSDDYMSFGYWMDNENNPVDTWVNGTVSPAEAVEGYITDHITASYSGDVAAITNGKIATGTFDMSIDFGAQTLSGVMQFQAADEPTWKFEITDGLVTPYYFESNSIASSSDSDVEGISGNINGGFYGPNVESIGGSFQLDSISNGSAIGVFGGTKQ</sequence>
<keyword evidence="5" id="KW-1185">Reference proteome</keyword>
<dbReference type="OrthoDB" id="5335024at2"/>
<dbReference type="Proteomes" id="UP000199227">
    <property type="component" value="Unassembled WGS sequence"/>
</dbReference>
<evidence type="ECO:0000313" key="5">
    <source>
        <dbReference type="Proteomes" id="UP000199227"/>
    </source>
</evidence>
<name>A0A1I5P1U3_9BACT</name>
<evidence type="ECO:0000313" key="4">
    <source>
        <dbReference type="EMBL" id="SFP28078.1"/>
    </source>
</evidence>
<dbReference type="RefSeq" id="WP_092912079.1">
    <property type="nucleotide sequence ID" value="NZ_CP136592.1"/>
</dbReference>
<feature type="compositionally biased region" description="Polar residues" evidence="1">
    <location>
        <begin position="226"/>
        <end position="239"/>
    </location>
</feature>
<dbReference type="STRING" id="223786.SAMN05216234_11324"/>
<protein>
    <submittedName>
        <fullName evidence="4">FecR family protein</fullName>
    </submittedName>
</protein>
<dbReference type="Pfam" id="PF01298">
    <property type="entry name" value="TbpB_B_D"/>
    <property type="match status" value="1"/>
</dbReference>
<feature type="region of interest" description="Disordered" evidence="1">
    <location>
        <begin position="175"/>
        <end position="243"/>
    </location>
</feature>
<dbReference type="Gene3D" id="2.60.120.1440">
    <property type="match status" value="1"/>
</dbReference>
<dbReference type="SUPFAM" id="SSF56925">
    <property type="entry name" value="OMPA-like"/>
    <property type="match status" value="1"/>
</dbReference>
<dbReference type="PANTHER" id="PTHR38731">
    <property type="entry name" value="LIPL45-RELATED LIPOPROTEIN-RELATED"/>
    <property type="match status" value="1"/>
</dbReference>
<feature type="compositionally biased region" description="Polar residues" evidence="1">
    <location>
        <begin position="339"/>
        <end position="351"/>
    </location>
</feature>
<dbReference type="PANTHER" id="PTHR38731:SF1">
    <property type="entry name" value="FECR PROTEIN DOMAIN-CONTAINING PROTEIN"/>
    <property type="match status" value="1"/>
</dbReference>
<proteinExistence type="predicted"/>
<evidence type="ECO:0000259" key="2">
    <source>
        <dbReference type="Pfam" id="PF01298"/>
    </source>
</evidence>